<dbReference type="InterPro" id="IPR005133">
    <property type="entry name" value="PhaG_MnhG_YufB"/>
</dbReference>
<dbReference type="NCBIfam" id="TIGR01300">
    <property type="entry name" value="CPA3_mnhG_phaG"/>
    <property type="match status" value="1"/>
</dbReference>
<keyword evidence="3" id="KW-1133">Transmembrane helix</keyword>
<evidence type="ECO:0008006" key="6">
    <source>
        <dbReference type="Google" id="ProtNLM"/>
    </source>
</evidence>
<gene>
    <name evidence="4" type="ORF">DF223_08405</name>
</gene>
<reference evidence="5" key="1">
    <citation type="submission" date="2018-04" db="EMBL/GenBank/DDBJ databases">
        <authorList>
            <person name="Liu S."/>
            <person name="Wang Z."/>
            <person name="Li J."/>
        </authorList>
    </citation>
    <scope>NUCLEOTIDE SEQUENCE [LARGE SCALE GENOMIC DNA]</scope>
    <source>
        <strain evidence="5">622</strain>
    </source>
</reference>
<organism evidence="4 5">
    <name type="scientific">Mycetocola zhujimingii</name>
    <dbReference type="NCBI Taxonomy" id="2079792"/>
    <lineage>
        <taxon>Bacteria</taxon>
        <taxon>Bacillati</taxon>
        <taxon>Actinomycetota</taxon>
        <taxon>Actinomycetes</taxon>
        <taxon>Micrococcales</taxon>
        <taxon>Microbacteriaceae</taxon>
        <taxon>Mycetocola</taxon>
    </lineage>
</organism>
<comment type="similarity">
    <text evidence="1">Belongs to the CPA3 antiporters (TC 2.A.63) subunit G family.</text>
</comment>
<sequence length="142" mass="15301">MIWDSVRDIITITLVMVSALMCAAAGIGLFRFPDVLSRLHAATKPQILGLMCACAGVAANDPRIATFALLTAIIIFQGLTAPITAHMVARAAYRSNHLRRDLLIRDELADRVERIERARTAADPDAGAADESADRTAGESDR</sequence>
<dbReference type="EMBL" id="QEFB01000007">
    <property type="protein sequence ID" value="PWC06984.1"/>
    <property type="molecule type" value="Genomic_DNA"/>
</dbReference>
<evidence type="ECO:0000256" key="1">
    <source>
        <dbReference type="ARBA" id="ARBA00008404"/>
    </source>
</evidence>
<dbReference type="AlphaFoldDB" id="A0A2U1TDN0"/>
<evidence type="ECO:0000256" key="3">
    <source>
        <dbReference type="SAM" id="Phobius"/>
    </source>
</evidence>
<dbReference type="Proteomes" id="UP000244962">
    <property type="component" value="Unassembled WGS sequence"/>
</dbReference>
<feature type="transmembrane region" description="Helical" evidence="3">
    <location>
        <begin position="67"/>
        <end position="89"/>
    </location>
</feature>
<dbReference type="Pfam" id="PF03334">
    <property type="entry name" value="PhaG_MnhG_YufB"/>
    <property type="match status" value="1"/>
</dbReference>
<accession>A0A2U1TDN0</accession>
<comment type="caution">
    <text evidence="4">The sequence shown here is derived from an EMBL/GenBank/DDBJ whole genome shotgun (WGS) entry which is preliminary data.</text>
</comment>
<protein>
    <recommendedName>
        <fullName evidence="6">Na+/H+ antiporter subunit G</fullName>
    </recommendedName>
</protein>
<keyword evidence="3" id="KW-0472">Membrane</keyword>
<dbReference type="RefSeq" id="WP_108962850.1">
    <property type="nucleotide sequence ID" value="NZ_QEFB01000007.1"/>
</dbReference>
<dbReference type="NCBIfam" id="NF009314">
    <property type="entry name" value="PRK12674.1-2"/>
    <property type="match status" value="1"/>
</dbReference>
<evidence type="ECO:0000313" key="4">
    <source>
        <dbReference type="EMBL" id="PWC06984.1"/>
    </source>
</evidence>
<feature type="compositionally biased region" description="Basic and acidic residues" evidence="2">
    <location>
        <begin position="132"/>
        <end position="142"/>
    </location>
</feature>
<dbReference type="PANTHER" id="PTHR34703:SF1">
    <property type="entry name" value="ANTIPORTER SUBUNIT MNHG2-RELATED"/>
    <property type="match status" value="1"/>
</dbReference>
<feature type="transmembrane region" description="Helical" evidence="3">
    <location>
        <begin position="9"/>
        <end position="30"/>
    </location>
</feature>
<keyword evidence="5" id="KW-1185">Reference proteome</keyword>
<keyword evidence="3" id="KW-0812">Transmembrane</keyword>
<feature type="region of interest" description="Disordered" evidence="2">
    <location>
        <begin position="119"/>
        <end position="142"/>
    </location>
</feature>
<dbReference type="PANTHER" id="PTHR34703">
    <property type="entry name" value="ANTIPORTER SUBUNIT MNHG2-RELATED"/>
    <property type="match status" value="1"/>
</dbReference>
<proteinExistence type="inferred from homology"/>
<dbReference type="GO" id="GO:0015385">
    <property type="term" value="F:sodium:proton antiporter activity"/>
    <property type="evidence" value="ECO:0007669"/>
    <property type="project" value="TreeGrafter"/>
</dbReference>
<evidence type="ECO:0000313" key="5">
    <source>
        <dbReference type="Proteomes" id="UP000244962"/>
    </source>
</evidence>
<name>A0A2U1TDN0_9MICO</name>
<evidence type="ECO:0000256" key="2">
    <source>
        <dbReference type="SAM" id="MobiDB-lite"/>
    </source>
</evidence>